<dbReference type="OrthoDB" id="951108at2"/>
<name>A0A5B8XRI4_9DELT</name>
<gene>
    <name evidence="3" type="ORF">FRD01_09950</name>
</gene>
<feature type="compositionally biased region" description="Low complexity" evidence="1">
    <location>
        <begin position="32"/>
        <end position="66"/>
    </location>
</feature>
<dbReference type="KEGG" id="bbae:FRD01_09950"/>
<protein>
    <submittedName>
        <fullName evidence="3">DUF4397 domain-containing protein</fullName>
    </submittedName>
</protein>
<dbReference type="Proteomes" id="UP000321595">
    <property type="component" value="Chromosome"/>
</dbReference>
<dbReference type="PROSITE" id="PS51257">
    <property type="entry name" value="PROKAR_LIPOPROTEIN"/>
    <property type="match status" value="1"/>
</dbReference>
<keyword evidence="4" id="KW-1185">Reference proteome</keyword>
<feature type="domain" description="DUF4397" evidence="2">
    <location>
        <begin position="415"/>
        <end position="490"/>
    </location>
</feature>
<accession>A0A5B8XRI4</accession>
<dbReference type="AlphaFoldDB" id="A0A5B8XRI4"/>
<reference evidence="3 4" key="1">
    <citation type="submission" date="2019-08" db="EMBL/GenBank/DDBJ databases">
        <authorList>
            <person name="Liang Q."/>
        </authorList>
    </citation>
    <scope>NUCLEOTIDE SEQUENCE [LARGE SCALE GENOMIC DNA]</scope>
    <source>
        <strain evidence="3 4">V1718</strain>
    </source>
</reference>
<dbReference type="InterPro" id="IPR025510">
    <property type="entry name" value="DUF4397"/>
</dbReference>
<proteinExistence type="predicted"/>
<feature type="domain" description="DUF4397" evidence="2">
    <location>
        <begin position="73"/>
        <end position="156"/>
    </location>
</feature>
<evidence type="ECO:0000313" key="3">
    <source>
        <dbReference type="EMBL" id="QED27558.1"/>
    </source>
</evidence>
<dbReference type="EMBL" id="CP042467">
    <property type="protein sequence ID" value="QED27558.1"/>
    <property type="molecule type" value="Genomic_DNA"/>
</dbReference>
<feature type="region of interest" description="Disordered" evidence="1">
    <location>
        <begin position="28"/>
        <end position="66"/>
    </location>
</feature>
<organism evidence="3 4">
    <name type="scientific">Microvenator marinus</name>
    <dbReference type="NCBI Taxonomy" id="2600177"/>
    <lineage>
        <taxon>Bacteria</taxon>
        <taxon>Deltaproteobacteria</taxon>
        <taxon>Bradymonadales</taxon>
        <taxon>Microvenatoraceae</taxon>
        <taxon>Microvenator</taxon>
    </lineage>
</organism>
<dbReference type="Pfam" id="PF14344">
    <property type="entry name" value="DUF4397"/>
    <property type="match status" value="2"/>
</dbReference>
<evidence type="ECO:0000256" key="1">
    <source>
        <dbReference type="SAM" id="MobiDB-lite"/>
    </source>
</evidence>
<sequence>MMMISNKWIALIGGALLVGGIGCGDDDPAPSTNNNNNNTTGTNNDTTGTNNDTTGTNNDTTGTNNDTTVAQTARLQVIHNSPDPGAETVDVYVNGEMFLDDFDYLTSTPFQDVPAGVELSVAIAGGDSESVADAIATFEYTLEADSSTILVAGGVLDPSAFDSIPDGQGAFNLFAIANAEETATGGARAAVFHGGVDAPAVDIRLNNDPNAVPVEGAAFGDATAYLDLPAGELILLDVLVSESGARAASFQALVPEVAAVVAASGFIAGGDEVPGFGLYAFLASGGQAIPLPQAARAQVIHNAADPSAAVVDVYLNGNIALDDFAFRNASPFITVPSSADIPVSVEGGDSTEAGDAVATVRFEPGSTNVIIANGVLDTADFVENPSGEDIAFGLWVKTDAREAALDPTKVEFFGVHGATDAPNVDIRTGADVLLGDIMYGDISDYLAIDPASYLLNVTAAGNPAFIAHSATLDATTLGGAALTVLASGFLDPSTNNDGEDFQLVAFPATGGPAIVLPELLP</sequence>
<evidence type="ECO:0000313" key="4">
    <source>
        <dbReference type="Proteomes" id="UP000321595"/>
    </source>
</evidence>
<evidence type="ECO:0000259" key="2">
    <source>
        <dbReference type="Pfam" id="PF14344"/>
    </source>
</evidence>